<name>A0A977PKN4_9CREN</name>
<evidence type="ECO:0000313" key="2">
    <source>
        <dbReference type="Proteomes" id="UP001063698"/>
    </source>
</evidence>
<gene>
    <name evidence="1" type="ORF">IPA_02530</name>
</gene>
<dbReference type="KEGG" id="ipc:IPA_02530"/>
<dbReference type="Proteomes" id="UP001063698">
    <property type="component" value="Chromosome"/>
</dbReference>
<evidence type="ECO:0008006" key="3">
    <source>
        <dbReference type="Google" id="ProtNLM"/>
    </source>
</evidence>
<keyword evidence="2" id="KW-1185">Reference proteome</keyword>
<evidence type="ECO:0000313" key="1">
    <source>
        <dbReference type="EMBL" id="UXD22202.1"/>
    </source>
</evidence>
<protein>
    <recommendedName>
        <fullName evidence="3">DUF3800 domain-containing protein</fullName>
    </recommendedName>
</protein>
<sequence length="288" mass="33247">MKAVQYLNSSPKAIGTQKDVVVLAMVVMNDSNYAKFKSEWMKELQNLFGEIFENMALSVRNNPFELYKIEDIMMKRPKMELHTQDLVSKEHIFSFISTEPSTKRLDPFVEILNRYASNIYALLVKRSAHNQINPVKKCSDNKVSPWVLTKFTEAVLESENIQDDLFIIVVDTDPKAESPYSYETVLEFLRRRFFDTSSKALSKFNAISVFLSPSEWEPGIQAADLASYIIRKVYSGTSHNTEKMKVIHNLYNKISRCVRLFEIRLDDCSEKSIRSSKVREIERGVLCA</sequence>
<dbReference type="Pfam" id="PF12686">
    <property type="entry name" value="DUF3800"/>
    <property type="match status" value="1"/>
</dbReference>
<dbReference type="InterPro" id="IPR024524">
    <property type="entry name" value="DUF3800"/>
</dbReference>
<dbReference type="AlphaFoldDB" id="A0A977PKN4"/>
<organism evidence="1 2">
    <name type="scientific">Ignicoccus pacificus DSM 13166</name>
    <dbReference type="NCBI Taxonomy" id="940294"/>
    <lineage>
        <taxon>Archaea</taxon>
        <taxon>Thermoproteota</taxon>
        <taxon>Thermoprotei</taxon>
        <taxon>Desulfurococcales</taxon>
        <taxon>Desulfurococcaceae</taxon>
        <taxon>Ignicoccus</taxon>
    </lineage>
</organism>
<proteinExistence type="predicted"/>
<reference evidence="1" key="1">
    <citation type="submission" date="2013-11" db="EMBL/GenBank/DDBJ databases">
        <title>Comparative genomics of Ignicoccus.</title>
        <authorList>
            <person name="Podar M."/>
        </authorList>
    </citation>
    <scope>NUCLEOTIDE SEQUENCE</scope>
    <source>
        <strain evidence="1">DSM 13166</strain>
    </source>
</reference>
<dbReference type="EMBL" id="CP006868">
    <property type="protein sequence ID" value="UXD22202.1"/>
    <property type="molecule type" value="Genomic_DNA"/>
</dbReference>
<accession>A0A977PKN4</accession>